<reference evidence="8 9" key="1">
    <citation type="submission" date="2016-10" db="EMBL/GenBank/DDBJ databases">
        <authorList>
            <person name="de Groot N.N."/>
        </authorList>
    </citation>
    <scope>NUCLEOTIDE SEQUENCE [LARGE SCALE GENOMIC DNA]</scope>
    <source>
        <strain evidence="8 9">MON 2.2</strain>
    </source>
</reference>
<keyword evidence="7" id="KW-0963">Cytoplasm</keyword>
<comment type="similarity">
    <text evidence="7">Belongs to the shikimate kinase family.</text>
</comment>
<name>A0A1G7BB28_9ACTN</name>
<dbReference type="RefSeq" id="WP_090594530.1">
    <property type="nucleotide sequence ID" value="NZ_LT629688.1"/>
</dbReference>
<comment type="subcellular location">
    <subcellularLocation>
        <location evidence="7">Cytoplasm</location>
    </subcellularLocation>
</comment>
<feature type="binding site" evidence="7">
    <location>
        <position position="62"/>
    </location>
    <ligand>
        <name>substrate</name>
    </ligand>
</feature>
<evidence type="ECO:0000313" key="8">
    <source>
        <dbReference type="EMBL" id="SDE24172.1"/>
    </source>
</evidence>
<comment type="subunit">
    <text evidence="7">Monomer.</text>
</comment>
<comment type="catalytic activity">
    <reaction evidence="7">
        <text>shikimate + ATP = 3-phosphoshikimate + ADP + H(+)</text>
        <dbReference type="Rhea" id="RHEA:13121"/>
        <dbReference type="ChEBI" id="CHEBI:15378"/>
        <dbReference type="ChEBI" id="CHEBI:30616"/>
        <dbReference type="ChEBI" id="CHEBI:36208"/>
        <dbReference type="ChEBI" id="CHEBI:145989"/>
        <dbReference type="ChEBI" id="CHEBI:456216"/>
        <dbReference type="EC" id="2.7.1.71"/>
    </reaction>
</comment>
<dbReference type="GO" id="GO:0005829">
    <property type="term" value="C:cytosol"/>
    <property type="evidence" value="ECO:0007669"/>
    <property type="project" value="TreeGrafter"/>
</dbReference>
<comment type="function">
    <text evidence="7">Catalyzes the specific phosphorylation of the 3-hydroxyl group of shikimic acid using ATP as a cosubstrate.</text>
</comment>
<keyword evidence="5 7" id="KW-0067">ATP-binding</keyword>
<evidence type="ECO:0000256" key="3">
    <source>
        <dbReference type="ARBA" id="ARBA00022741"/>
    </source>
</evidence>
<keyword evidence="1 7" id="KW-0028">Amino-acid biosynthesis</keyword>
<dbReference type="GO" id="GO:0009423">
    <property type="term" value="P:chorismate biosynthetic process"/>
    <property type="evidence" value="ECO:0007669"/>
    <property type="project" value="UniProtKB-UniRule"/>
</dbReference>
<keyword evidence="2 7" id="KW-0808">Transferase</keyword>
<dbReference type="CDD" id="cd00464">
    <property type="entry name" value="SK"/>
    <property type="match status" value="1"/>
</dbReference>
<feature type="binding site" evidence="7">
    <location>
        <position position="155"/>
    </location>
    <ligand>
        <name>ATP</name>
        <dbReference type="ChEBI" id="CHEBI:30616"/>
    </ligand>
</feature>
<accession>A0A1G7BB28</accession>
<dbReference type="STRING" id="675864.SAMN04489747_2896"/>
<feature type="binding site" evidence="7">
    <location>
        <position position="120"/>
    </location>
    <ligand>
        <name>ATP</name>
        <dbReference type="ChEBI" id="CHEBI:30616"/>
    </ligand>
</feature>
<comment type="cofactor">
    <cofactor evidence="7">
        <name>Mg(2+)</name>
        <dbReference type="ChEBI" id="CHEBI:18420"/>
    </cofactor>
    <text evidence="7">Binds 1 Mg(2+) ion per subunit.</text>
</comment>
<keyword evidence="3 7" id="KW-0547">Nucleotide-binding</keyword>
<feature type="binding site" evidence="7">
    <location>
        <position position="38"/>
    </location>
    <ligand>
        <name>substrate</name>
    </ligand>
</feature>
<feature type="binding site" evidence="7">
    <location>
        <position position="138"/>
    </location>
    <ligand>
        <name>substrate</name>
    </ligand>
</feature>
<proteinExistence type="inferred from homology"/>
<evidence type="ECO:0000256" key="1">
    <source>
        <dbReference type="ARBA" id="ARBA00022605"/>
    </source>
</evidence>
<dbReference type="Proteomes" id="UP000198546">
    <property type="component" value="Chromosome i"/>
</dbReference>
<dbReference type="HAMAP" id="MF_00109">
    <property type="entry name" value="Shikimate_kinase"/>
    <property type="match status" value="1"/>
</dbReference>
<protein>
    <recommendedName>
        <fullName evidence="7">Shikimate kinase</fullName>
        <shortName evidence="7">SK</shortName>
        <ecNumber evidence="7">2.7.1.71</ecNumber>
    </recommendedName>
</protein>
<evidence type="ECO:0000256" key="7">
    <source>
        <dbReference type="HAMAP-Rule" id="MF_00109"/>
    </source>
</evidence>
<dbReference type="Pfam" id="PF01202">
    <property type="entry name" value="SKI"/>
    <property type="match status" value="1"/>
</dbReference>
<dbReference type="PRINTS" id="PR01100">
    <property type="entry name" value="SHIKIMTKNASE"/>
</dbReference>
<evidence type="ECO:0000256" key="4">
    <source>
        <dbReference type="ARBA" id="ARBA00022777"/>
    </source>
</evidence>
<keyword evidence="7" id="KW-0479">Metal-binding</keyword>
<evidence type="ECO:0000313" key="9">
    <source>
        <dbReference type="Proteomes" id="UP000198546"/>
    </source>
</evidence>
<dbReference type="UniPathway" id="UPA00053">
    <property type="reaction ID" value="UER00088"/>
</dbReference>
<comment type="pathway">
    <text evidence="7">Metabolic intermediate biosynthesis; chorismate biosynthesis; chorismate from D-erythrose 4-phosphate and phosphoenolpyruvate: step 5/7.</text>
</comment>
<gene>
    <name evidence="7" type="primary">aroK</name>
    <name evidence="8" type="ORF">SAMN04489747_2896</name>
</gene>
<evidence type="ECO:0000256" key="2">
    <source>
        <dbReference type="ARBA" id="ARBA00022679"/>
    </source>
</evidence>
<dbReference type="AlphaFoldDB" id="A0A1G7BB28"/>
<keyword evidence="7" id="KW-0460">Magnesium</keyword>
<organism evidence="8 9">
    <name type="scientific">Auraticoccus monumenti</name>
    <dbReference type="NCBI Taxonomy" id="675864"/>
    <lineage>
        <taxon>Bacteria</taxon>
        <taxon>Bacillati</taxon>
        <taxon>Actinomycetota</taxon>
        <taxon>Actinomycetes</taxon>
        <taxon>Propionibacteriales</taxon>
        <taxon>Propionibacteriaceae</taxon>
        <taxon>Auraticoccus</taxon>
    </lineage>
</organism>
<dbReference type="GO" id="GO:0004765">
    <property type="term" value="F:shikimate kinase activity"/>
    <property type="evidence" value="ECO:0007669"/>
    <property type="project" value="UniProtKB-UniRule"/>
</dbReference>
<dbReference type="InterPro" id="IPR000623">
    <property type="entry name" value="Shikimate_kinase/TSH1"/>
</dbReference>
<dbReference type="GO" id="GO:0008652">
    <property type="term" value="P:amino acid biosynthetic process"/>
    <property type="evidence" value="ECO:0007669"/>
    <property type="project" value="UniProtKB-KW"/>
</dbReference>
<sequence length="181" mass="18872">MTGTVLDRVVLIGAPGSGKSAVGALLAQRLGTTHHDVDTAIEEQQQTSIAEIFADRGEASFRRLEVEATAEALRHGGVVSLGGGAPLAEETRANLRGETVVWLQVSAPVAADRVGLNVARPLLLGNVRGRLMSLLKERQPVYAATATHAVDTDGRTPAEVVEEVLALLVPDEVAGAPEEGS</sequence>
<dbReference type="GO" id="GO:0005524">
    <property type="term" value="F:ATP binding"/>
    <property type="evidence" value="ECO:0007669"/>
    <property type="project" value="UniProtKB-UniRule"/>
</dbReference>
<dbReference type="SUPFAM" id="SSF52540">
    <property type="entry name" value="P-loop containing nucleoside triphosphate hydrolases"/>
    <property type="match status" value="1"/>
</dbReference>
<keyword evidence="9" id="KW-1185">Reference proteome</keyword>
<dbReference type="EC" id="2.7.1.71" evidence="7"/>
<evidence type="ECO:0000256" key="6">
    <source>
        <dbReference type="ARBA" id="ARBA00023141"/>
    </source>
</evidence>
<dbReference type="InterPro" id="IPR031322">
    <property type="entry name" value="Shikimate/glucono_kinase"/>
</dbReference>
<dbReference type="OrthoDB" id="9800332at2"/>
<dbReference type="InterPro" id="IPR027417">
    <property type="entry name" value="P-loop_NTPase"/>
</dbReference>
<keyword evidence="6 7" id="KW-0057">Aromatic amino acid biosynthesis</keyword>
<dbReference type="GO" id="GO:0000287">
    <property type="term" value="F:magnesium ion binding"/>
    <property type="evidence" value="ECO:0007669"/>
    <property type="project" value="UniProtKB-UniRule"/>
</dbReference>
<dbReference type="EMBL" id="LT629688">
    <property type="protein sequence ID" value="SDE24172.1"/>
    <property type="molecule type" value="Genomic_DNA"/>
</dbReference>
<evidence type="ECO:0000256" key="5">
    <source>
        <dbReference type="ARBA" id="ARBA00022840"/>
    </source>
</evidence>
<dbReference type="PANTHER" id="PTHR21087:SF16">
    <property type="entry name" value="SHIKIMATE KINASE 1, CHLOROPLASTIC"/>
    <property type="match status" value="1"/>
</dbReference>
<feature type="binding site" evidence="7">
    <location>
        <position position="20"/>
    </location>
    <ligand>
        <name>Mg(2+)</name>
        <dbReference type="ChEBI" id="CHEBI:18420"/>
    </ligand>
</feature>
<keyword evidence="4 7" id="KW-0418">Kinase</keyword>
<dbReference type="PANTHER" id="PTHR21087">
    <property type="entry name" value="SHIKIMATE KINASE"/>
    <property type="match status" value="1"/>
</dbReference>
<feature type="binding site" evidence="7">
    <location>
        <position position="83"/>
    </location>
    <ligand>
        <name>substrate</name>
    </ligand>
</feature>
<dbReference type="GO" id="GO:0009073">
    <property type="term" value="P:aromatic amino acid family biosynthetic process"/>
    <property type="evidence" value="ECO:0007669"/>
    <property type="project" value="UniProtKB-KW"/>
</dbReference>
<feature type="binding site" evidence="7">
    <location>
        <begin position="16"/>
        <end position="21"/>
    </location>
    <ligand>
        <name>ATP</name>
        <dbReference type="ChEBI" id="CHEBI:30616"/>
    </ligand>
</feature>
<dbReference type="Gene3D" id="3.40.50.300">
    <property type="entry name" value="P-loop containing nucleotide triphosphate hydrolases"/>
    <property type="match status" value="1"/>
</dbReference>